<evidence type="ECO:0000256" key="7">
    <source>
        <dbReference type="ARBA" id="ARBA00022989"/>
    </source>
</evidence>
<dbReference type="GO" id="GO:0000160">
    <property type="term" value="P:phosphorelay signal transduction system"/>
    <property type="evidence" value="ECO:0007669"/>
    <property type="project" value="TreeGrafter"/>
</dbReference>
<dbReference type="PANTHER" id="PTHR45436:SF5">
    <property type="entry name" value="SENSOR HISTIDINE KINASE TRCS"/>
    <property type="match status" value="1"/>
</dbReference>
<dbReference type="EMBL" id="SZNQ01000001">
    <property type="protein sequence ID" value="TKS99525.1"/>
    <property type="molecule type" value="Genomic_DNA"/>
</dbReference>
<dbReference type="InterPro" id="IPR010910">
    <property type="entry name" value="Nitrate/nitrite_sensing_bac"/>
</dbReference>
<comment type="caution">
    <text evidence="12">The sequence shown here is derived from an EMBL/GenBank/DDBJ whole genome shotgun (WGS) entry which is preliminary data.</text>
</comment>
<dbReference type="GO" id="GO:0004673">
    <property type="term" value="F:protein histidine kinase activity"/>
    <property type="evidence" value="ECO:0007669"/>
    <property type="project" value="UniProtKB-EC"/>
</dbReference>
<dbReference type="InterPro" id="IPR050428">
    <property type="entry name" value="TCS_sensor_his_kinase"/>
</dbReference>
<evidence type="ECO:0000259" key="11">
    <source>
        <dbReference type="PROSITE" id="PS50906"/>
    </source>
</evidence>
<keyword evidence="3" id="KW-0597">Phosphoprotein</keyword>
<dbReference type="RefSeq" id="WP_137305504.1">
    <property type="nucleotide sequence ID" value="NZ_SZNQ01000001.1"/>
</dbReference>
<organism evidence="12 13">
    <name type="scientific">Streptomyces lasalocidi</name>
    <name type="common">Streptomyces lasaliensis</name>
    <dbReference type="NCBI Taxonomy" id="324833"/>
    <lineage>
        <taxon>Bacteria</taxon>
        <taxon>Bacillati</taxon>
        <taxon>Actinomycetota</taxon>
        <taxon>Actinomycetes</taxon>
        <taxon>Kitasatosporales</taxon>
        <taxon>Streptomycetaceae</taxon>
        <taxon>Streptomyces</taxon>
    </lineage>
</organism>
<gene>
    <name evidence="12" type="ORF">E4U91_04885</name>
</gene>
<evidence type="ECO:0000259" key="10">
    <source>
        <dbReference type="PROSITE" id="PS50109"/>
    </source>
</evidence>
<dbReference type="InterPro" id="IPR013587">
    <property type="entry name" value="Nitrate/nitrite_sensing"/>
</dbReference>
<keyword evidence="9" id="KW-0472">Membrane</keyword>
<dbReference type="SMART" id="SM00387">
    <property type="entry name" value="HATPase_c"/>
    <property type="match status" value="1"/>
</dbReference>
<dbReference type="PROSITE" id="PS50109">
    <property type="entry name" value="HIS_KIN"/>
    <property type="match status" value="1"/>
</dbReference>
<sequence>MRTPRRTPTAGAQPPRPVRGRRAHAGPPADETPDELLADAAPDAGPDADADVGASGSATPRPRRRSIRPRTVRARIVCLLMVPVVSLLALWGYATVTTAQDVSRLRQLQRVDAQVRAPLADAVAALQAERQAAVRRATAPRAEQDADLGGLARDTDRAVAALRLGDDGTVADAQELPSGVAQRLEAFVSGTEQLRPLRTAVLDGRADWRTVYDRYSATIARAFAVGGALSGIQDAELGSDARVLLEFSRAGEALAQEDAVLASARPAGRLDGERLRLLTGAVDTRRALTASAVTDLRGPERTAWRTLSGSAPYATLAAAEDDVLAERPGTRALAAVPADPWDTAHARVQDGMRSIEADAGREVARRADPFTRGLLTPAGAAVLLGLLAVSASLVISVRIGRGLVVELVGLRNGALEIARHKLPEAMRRLRAGEEIDIRAEAPPGPPAEDETGQVAEALGTVHRAALRAAVERAELASGISGVFVNLARRSQVLVHRQLSLLDSMERRSDDPNELSDLFRLDHLTTRMRRHAESLIILSGAAPGRAWRTPVSLTDVVRAAVSEVEDYARVEVRRLPETAVAGAAVADVTHLLAELVENAAQFSPPHTRVRVTGEPVGNGYAVEVEDRGLGMGRETLAEANRRIAQSEALDLFDSDRLGLFVVSRLASRHGIKVHLRTSPYGGTTAVVLLPTALLHTGEPQRSRPERAIAGRGTEDAYARVPADDRPEAAVPHEEFTPRREAARRGAVPAPTDRPALVAPARVDARGPDDGDPPPPKVTALHPHRSPDDADGTDGLPRRVRQASLAPQLRRAHAEDPAGPDHAREDGSRTPEVVRDRMAAHRDGWARGGGRRPGRGAGLESAPGSDSEGDPA</sequence>
<keyword evidence="13" id="KW-1185">Reference proteome</keyword>
<evidence type="ECO:0000256" key="2">
    <source>
        <dbReference type="ARBA" id="ARBA00012438"/>
    </source>
</evidence>
<feature type="compositionally biased region" description="Basic and acidic residues" evidence="8">
    <location>
        <begin position="810"/>
        <end position="843"/>
    </location>
</feature>
<dbReference type="OrthoDB" id="4652229at2"/>
<keyword evidence="4" id="KW-0808">Transferase</keyword>
<dbReference type="EC" id="2.7.13.3" evidence="2"/>
<evidence type="ECO:0000256" key="5">
    <source>
        <dbReference type="ARBA" id="ARBA00022692"/>
    </source>
</evidence>
<feature type="compositionally biased region" description="Basic and acidic residues" evidence="8">
    <location>
        <begin position="697"/>
        <end position="742"/>
    </location>
</feature>
<evidence type="ECO:0000256" key="6">
    <source>
        <dbReference type="ARBA" id="ARBA00022777"/>
    </source>
</evidence>
<feature type="transmembrane region" description="Helical" evidence="9">
    <location>
        <begin position="72"/>
        <end position="94"/>
    </location>
</feature>
<dbReference type="Proteomes" id="UP000305929">
    <property type="component" value="Unassembled WGS sequence"/>
</dbReference>
<dbReference type="AlphaFoldDB" id="A0A4U5WGH4"/>
<name>A0A4U5WGH4_STRLS</name>
<accession>A0A4U5WGH4</accession>
<feature type="region of interest" description="Disordered" evidence="8">
    <location>
        <begin position="1"/>
        <end position="66"/>
    </location>
</feature>
<keyword evidence="5 9" id="KW-0812">Transmembrane</keyword>
<reference evidence="12 13" key="1">
    <citation type="submission" date="2019-04" db="EMBL/GenBank/DDBJ databases">
        <title>Streptomyces lasaliensis sp. nov., an Actinomycete isolated from soil which produces the polyether antibiotic lasalocid.</title>
        <authorList>
            <person name="Erwin G."/>
            <person name="Haber C."/>
        </authorList>
    </citation>
    <scope>NUCLEOTIDE SEQUENCE [LARGE SCALE GENOMIC DNA]</scope>
    <source>
        <strain evidence="12 13">X-537</strain>
    </source>
</reference>
<keyword evidence="7 9" id="KW-1133">Transmembrane helix</keyword>
<comment type="catalytic activity">
    <reaction evidence="1">
        <text>ATP + protein L-histidine = ADP + protein N-phospho-L-histidine.</text>
        <dbReference type="EC" id="2.7.13.3"/>
    </reaction>
</comment>
<keyword evidence="6 12" id="KW-0418">Kinase</keyword>
<dbReference type="GO" id="GO:0005886">
    <property type="term" value="C:plasma membrane"/>
    <property type="evidence" value="ECO:0007669"/>
    <property type="project" value="TreeGrafter"/>
</dbReference>
<feature type="compositionally biased region" description="Low complexity" evidence="8">
    <location>
        <begin position="38"/>
        <end position="60"/>
    </location>
</feature>
<proteinExistence type="predicted"/>
<dbReference type="PANTHER" id="PTHR45436">
    <property type="entry name" value="SENSOR HISTIDINE KINASE YKOH"/>
    <property type="match status" value="1"/>
</dbReference>
<dbReference type="PROSITE" id="PS50906">
    <property type="entry name" value="NIT"/>
    <property type="match status" value="1"/>
</dbReference>
<feature type="domain" description="Histidine kinase" evidence="10">
    <location>
        <begin position="587"/>
        <end position="692"/>
    </location>
</feature>
<evidence type="ECO:0000313" key="12">
    <source>
        <dbReference type="EMBL" id="TKS99525.1"/>
    </source>
</evidence>
<evidence type="ECO:0000256" key="9">
    <source>
        <dbReference type="SAM" id="Phobius"/>
    </source>
</evidence>
<protein>
    <recommendedName>
        <fullName evidence="2">histidine kinase</fullName>
        <ecNumber evidence="2">2.7.13.3</ecNumber>
    </recommendedName>
</protein>
<dbReference type="InterPro" id="IPR005467">
    <property type="entry name" value="His_kinase_dom"/>
</dbReference>
<dbReference type="InterPro" id="IPR036890">
    <property type="entry name" value="HATPase_C_sf"/>
</dbReference>
<dbReference type="InterPro" id="IPR003594">
    <property type="entry name" value="HATPase_dom"/>
</dbReference>
<feature type="region of interest" description="Disordered" evidence="8">
    <location>
        <begin position="696"/>
        <end position="870"/>
    </location>
</feature>
<dbReference type="Gene3D" id="3.30.565.10">
    <property type="entry name" value="Histidine kinase-like ATPase, C-terminal domain"/>
    <property type="match status" value="1"/>
</dbReference>
<dbReference type="Pfam" id="PF02518">
    <property type="entry name" value="HATPase_c"/>
    <property type="match status" value="1"/>
</dbReference>
<dbReference type="Pfam" id="PF08376">
    <property type="entry name" value="NIT"/>
    <property type="match status" value="1"/>
</dbReference>
<evidence type="ECO:0000313" key="13">
    <source>
        <dbReference type="Proteomes" id="UP000305929"/>
    </source>
</evidence>
<evidence type="ECO:0000256" key="8">
    <source>
        <dbReference type="SAM" id="MobiDB-lite"/>
    </source>
</evidence>
<evidence type="ECO:0000256" key="3">
    <source>
        <dbReference type="ARBA" id="ARBA00022553"/>
    </source>
</evidence>
<evidence type="ECO:0000256" key="1">
    <source>
        <dbReference type="ARBA" id="ARBA00000085"/>
    </source>
</evidence>
<evidence type="ECO:0000256" key="4">
    <source>
        <dbReference type="ARBA" id="ARBA00022679"/>
    </source>
</evidence>
<dbReference type="SUPFAM" id="SSF55874">
    <property type="entry name" value="ATPase domain of HSP90 chaperone/DNA topoisomerase II/histidine kinase"/>
    <property type="match status" value="1"/>
</dbReference>
<feature type="domain" description="NIT" evidence="11">
    <location>
        <begin position="117"/>
        <end position="370"/>
    </location>
</feature>